<reference evidence="1 2" key="3">
    <citation type="submission" date="2020-02" db="EMBL/GenBank/DDBJ databases">
        <title>Flavobacterium profundi sp. nov., isolated from a deep-sea seamount.</title>
        <authorList>
            <person name="Zhang D.-C."/>
        </authorList>
    </citation>
    <scope>NUCLEOTIDE SEQUENCE [LARGE SCALE GENOMIC DNA]</scope>
    <source>
        <strain evidence="1 2">EC11</strain>
    </source>
</reference>
<organism evidence="1 2">
    <name type="scientific">Flavobacterium jejuense</name>
    <dbReference type="NCBI Taxonomy" id="1544455"/>
    <lineage>
        <taxon>Bacteria</taxon>
        <taxon>Pseudomonadati</taxon>
        <taxon>Bacteroidota</taxon>
        <taxon>Flavobacteriia</taxon>
        <taxon>Flavobacteriales</taxon>
        <taxon>Flavobacteriaceae</taxon>
        <taxon>Flavobacterium</taxon>
    </lineage>
</organism>
<dbReference type="EMBL" id="VEVQ02000002">
    <property type="protein sequence ID" value="NHN24833.1"/>
    <property type="molecule type" value="Genomic_DNA"/>
</dbReference>
<dbReference type="GO" id="GO:0016787">
    <property type="term" value="F:hydrolase activity"/>
    <property type="evidence" value="ECO:0007669"/>
    <property type="project" value="UniProtKB-KW"/>
</dbReference>
<evidence type="ECO:0000313" key="1">
    <source>
        <dbReference type="EMBL" id="NHN24833.1"/>
    </source>
</evidence>
<dbReference type="CDD" id="cd00229">
    <property type="entry name" value="SGNH_hydrolase"/>
    <property type="match status" value="1"/>
</dbReference>
<gene>
    <name evidence="1" type="ORF">FIA58_004005</name>
</gene>
<protein>
    <submittedName>
        <fullName evidence="1">SGNH/GDSL hydrolase family protein</fullName>
    </submittedName>
</protein>
<dbReference type="Gene3D" id="3.40.50.1110">
    <property type="entry name" value="SGNH hydrolase"/>
    <property type="match status" value="1"/>
</dbReference>
<keyword evidence="1" id="KW-0378">Hydrolase</keyword>
<evidence type="ECO:0000313" key="2">
    <source>
        <dbReference type="Proteomes" id="UP000817854"/>
    </source>
</evidence>
<dbReference type="InterPro" id="IPR036514">
    <property type="entry name" value="SGNH_hydro_sf"/>
</dbReference>
<dbReference type="Proteomes" id="UP000817854">
    <property type="component" value="Unassembled WGS sequence"/>
</dbReference>
<dbReference type="SUPFAM" id="SSF52266">
    <property type="entry name" value="SGNH hydrolase"/>
    <property type="match status" value="1"/>
</dbReference>
<accession>A0ABX0IM93</accession>
<dbReference type="RefSeq" id="WP_140960305.1">
    <property type="nucleotide sequence ID" value="NZ_VEVQ02000002.1"/>
</dbReference>
<name>A0ABX0IM93_9FLAO</name>
<sequence>MYKLNTLVTILLVFFFNQFNQTRFKISETKPKYNILFIGNSLTYTNDLPSLVKNEAKQKGIKVNVEMVAFPNYAIEDHWNEGIVQKLIASKKYDFVIIQQGPSSQDDGRKMLVEYGKKYSTLCELNNAKLCYFMVWPAVNYYQSFENVIQNYRDAATMNKSILLPVGEIWKEYIDRTNSFEYFSADAFHPSLEGSKIASKVIVEYLFPVQKE</sequence>
<comment type="caution">
    <text evidence="1">The sequence shown here is derived from an EMBL/GenBank/DDBJ whole genome shotgun (WGS) entry which is preliminary data.</text>
</comment>
<keyword evidence="2" id="KW-1185">Reference proteome</keyword>
<reference evidence="1 2" key="2">
    <citation type="submission" date="2019-05" db="EMBL/GenBank/DDBJ databases">
        <authorList>
            <person name="Lianzixin W."/>
        </authorList>
    </citation>
    <scope>NUCLEOTIDE SEQUENCE [LARGE SCALE GENOMIC DNA]</scope>
    <source>
        <strain evidence="1 2">EC11</strain>
    </source>
</reference>
<reference evidence="2" key="1">
    <citation type="submission" date="2019-05" db="EMBL/GenBank/DDBJ databases">
        <title>Flavobacterium profundi sp. nov., isolated from a deep-sea seamount.</title>
        <authorList>
            <person name="Zhang D.-C."/>
        </authorList>
    </citation>
    <scope>NUCLEOTIDE SEQUENCE [LARGE SCALE GENOMIC DNA]</scope>
    <source>
        <strain evidence="2">EC11</strain>
    </source>
</reference>
<proteinExistence type="predicted"/>